<evidence type="ECO:0000256" key="1">
    <source>
        <dbReference type="ARBA" id="ARBA00006016"/>
    </source>
</evidence>
<dbReference type="Proteomes" id="UP000184383">
    <property type="component" value="Unassembled WGS sequence"/>
</dbReference>
<comment type="function">
    <text evidence="4">Translation factor that promotes translation elongation and termination, particularly upon ribosome stalling at specific amino acid sequence contexts. Binds between the exit (E) and peptidyl (P) site of the ribosome and promotes rescue of stalled ribosome: specifically required for efficient translation of polyproline-containing peptides as well as other motifs that stall the ribosome. Acts as ribosome quality control (RQC) cofactor by joining the RQC complex to facilitate peptidyl transfer during CAT tailing step.</text>
</comment>
<evidence type="ECO:0000313" key="6">
    <source>
        <dbReference type="EMBL" id="OJJ33363.1"/>
    </source>
</evidence>
<dbReference type="AlphaFoldDB" id="A0A1L9RES5"/>
<dbReference type="NCBIfam" id="TIGR00037">
    <property type="entry name" value="eIF_5A"/>
    <property type="match status" value="1"/>
</dbReference>
<dbReference type="OrthoDB" id="9975114at2759"/>
<dbReference type="SUPFAM" id="SSF50249">
    <property type="entry name" value="Nucleic acid-binding proteins"/>
    <property type="match status" value="1"/>
</dbReference>
<name>A0A1L9RES5_ASPWE</name>
<dbReference type="GO" id="GO:0003746">
    <property type="term" value="F:translation elongation factor activity"/>
    <property type="evidence" value="ECO:0007669"/>
    <property type="project" value="UniProtKB-UniRule"/>
</dbReference>
<sequence length="135" mass="14687">MIDGTQTLTASQLVQDQYVVVDNRPGRILQMALSGDGLQLVLIDIFTGVQLNTTFHPDDDVEVPNVEQNEYSLVNVDDGMLNLMAQDETPKDDVPLPQGDLGVQIQSDFEDGKDLRVTVISALGEEAAVSVRESS</sequence>
<dbReference type="GO" id="GO:0003723">
    <property type="term" value="F:RNA binding"/>
    <property type="evidence" value="ECO:0007669"/>
    <property type="project" value="InterPro"/>
</dbReference>
<feature type="domain" description="Translation initiation factor 5A C-terminal" evidence="5">
    <location>
        <begin position="65"/>
        <end position="132"/>
    </location>
</feature>
<dbReference type="SMART" id="SM01376">
    <property type="entry name" value="eIF-5a"/>
    <property type="match status" value="1"/>
</dbReference>
<gene>
    <name evidence="6" type="ORF">ASPWEDRAFT_43431</name>
</gene>
<dbReference type="InterPro" id="IPR020189">
    <property type="entry name" value="IF5A_C"/>
</dbReference>
<dbReference type="Gene3D" id="2.40.50.140">
    <property type="entry name" value="Nucleic acid-binding proteins"/>
    <property type="match status" value="1"/>
</dbReference>
<keyword evidence="3 4" id="KW-0385">Hypusine</keyword>
<dbReference type="InterPro" id="IPR008991">
    <property type="entry name" value="Translation_prot_SH3-like_sf"/>
</dbReference>
<organism evidence="6 7">
    <name type="scientific">Aspergillus wentii DTO 134E9</name>
    <dbReference type="NCBI Taxonomy" id="1073089"/>
    <lineage>
        <taxon>Eukaryota</taxon>
        <taxon>Fungi</taxon>
        <taxon>Dikarya</taxon>
        <taxon>Ascomycota</taxon>
        <taxon>Pezizomycotina</taxon>
        <taxon>Eurotiomycetes</taxon>
        <taxon>Eurotiomycetidae</taxon>
        <taxon>Eurotiales</taxon>
        <taxon>Aspergillaceae</taxon>
        <taxon>Aspergillus</taxon>
        <taxon>Aspergillus subgen. Cremei</taxon>
    </lineage>
</organism>
<dbReference type="Pfam" id="PF01287">
    <property type="entry name" value="eIF-5a"/>
    <property type="match status" value="1"/>
</dbReference>
<comment type="PTM">
    <text evidence="4">eIF-5A seems to be the only eukaryotic protein to have a hypusine residue which is a post-translational modification of a lysine by the addition of a butylamino group.</text>
</comment>
<protein>
    <recommendedName>
        <fullName evidence="4">Eukaryotic translation initiation factor 5A</fullName>
        <shortName evidence="4">eIF-5A</shortName>
    </recommendedName>
</protein>
<accession>A0A1L9RES5</accession>
<dbReference type="GO" id="GO:0043022">
    <property type="term" value="F:ribosome binding"/>
    <property type="evidence" value="ECO:0007669"/>
    <property type="project" value="UniProtKB-UniRule"/>
</dbReference>
<dbReference type="InterPro" id="IPR014722">
    <property type="entry name" value="Rib_uL2_dom2"/>
</dbReference>
<dbReference type="VEuPathDB" id="FungiDB:ASPWEDRAFT_43431"/>
<reference evidence="7" key="1">
    <citation type="journal article" date="2017" name="Genome Biol.">
        <title>Comparative genomics reveals high biological diversity and specific adaptations in the industrially and medically important fungal genus Aspergillus.</title>
        <authorList>
            <person name="de Vries R.P."/>
            <person name="Riley R."/>
            <person name="Wiebenga A."/>
            <person name="Aguilar-Osorio G."/>
            <person name="Amillis S."/>
            <person name="Uchima C.A."/>
            <person name="Anderluh G."/>
            <person name="Asadollahi M."/>
            <person name="Askin M."/>
            <person name="Barry K."/>
            <person name="Battaglia E."/>
            <person name="Bayram O."/>
            <person name="Benocci T."/>
            <person name="Braus-Stromeyer S.A."/>
            <person name="Caldana C."/>
            <person name="Canovas D."/>
            <person name="Cerqueira G.C."/>
            <person name="Chen F."/>
            <person name="Chen W."/>
            <person name="Choi C."/>
            <person name="Clum A."/>
            <person name="Dos Santos R.A."/>
            <person name="Damasio A.R."/>
            <person name="Diallinas G."/>
            <person name="Emri T."/>
            <person name="Fekete E."/>
            <person name="Flipphi M."/>
            <person name="Freyberg S."/>
            <person name="Gallo A."/>
            <person name="Gournas C."/>
            <person name="Habgood R."/>
            <person name="Hainaut M."/>
            <person name="Harispe M.L."/>
            <person name="Henrissat B."/>
            <person name="Hilden K.S."/>
            <person name="Hope R."/>
            <person name="Hossain A."/>
            <person name="Karabika E."/>
            <person name="Karaffa L."/>
            <person name="Karanyi Z."/>
            <person name="Krasevec N."/>
            <person name="Kuo A."/>
            <person name="Kusch H."/>
            <person name="LaButti K."/>
            <person name="Lagendijk E.L."/>
            <person name="Lapidus A."/>
            <person name="Levasseur A."/>
            <person name="Lindquist E."/>
            <person name="Lipzen A."/>
            <person name="Logrieco A.F."/>
            <person name="MacCabe A."/>
            <person name="Maekelae M.R."/>
            <person name="Malavazi I."/>
            <person name="Melin P."/>
            <person name="Meyer V."/>
            <person name="Mielnichuk N."/>
            <person name="Miskei M."/>
            <person name="Molnar A.P."/>
            <person name="Mule G."/>
            <person name="Ngan C.Y."/>
            <person name="Orejas M."/>
            <person name="Orosz E."/>
            <person name="Ouedraogo J.P."/>
            <person name="Overkamp K.M."/>
            <person name="Park H.-S."/>
            <person name="Perrone G."/>
            <person name="Piumi F."/>
            <person name="Punt P.J."/>
            <person name="Ram A.F."/>
            <person name="Ramon A."/>
            <person name="Rauscher S."/>
            <person name="Record E."/>
            <person name="Riano-Pachon D.M."/>
            <person name="Robert V."/>
            <person name="Roehrig J."/>
            <person name="Ruller R."/>
            <person name="Salamov A."/>
            <person name="Salih N.S."/>
            <person name="Samson R.A."/>
            <person name="Sandor E."/>
            <person name="Sanguinetti M."/>
            <person name="Schuetze T."/>
            <person name="Sepcic K."/>
            <person name="Shelest E."/>
            <person name="Sherlock G."/>
            <person name="Sophianopoulou V."/>
            <person name="Squina F.M."/>
            <person name="Sun H."/>
            <person name="Susca A."/>
            <person name="Todd R.B."/>
            <person name="Tsang A."/>
            <person name="Unkles S.E."/>
            <person name="van de Wiele N."/>
            <person name="van Rossen-Uffink D."/>
            <person name="Oliveira J.V."/>
            <person name="Vesth T.C."/>
            <person name="Visser J."/>
            <person name="Yu J.-H."/>
            <person name="Zhou M."/>
            <person name="Andersen M.R."/>
            <person name="Archer D.B."/>
            <person name="Baker S.E."/>
            <person name="Benoit I."/>
            <person name="Brakhage A.A."/>
            <person name="Braus G.H."/>
            <person name="Fischer R."/>
            <person name="Frisvad J.C."/>
            <person name="Goldman G.H."/>
            <person name="Houbraken J."/>
            <person name="Oakley B."/>
            <person name="Pocsi I."/>
            <person name="Scazzocchio C."/>
            <person name="Seiboth B."/>
            <person name="vanKuyk P.A."/>
            <person name="Wortman J."/>
            <person name="Dyer P.S."/>
            <person name="Grigoriev I.V."/>
        </authorList>
    </citation>
    <scope>NUCLEOTIDE SEQUENCE [LARGE SCALE GENOMIC DNA]</scope>
    <source>
        <strain evidence="7">DTO 134E9</strain>
    </source>
</reference>
<keyword evidence="7" id="KW-1185">Reference proteome</keyword>
<proteinExistence type="inferred from homology"/>
<dbReference type="Gene3D" id="2.30.30.30">
    <property type="match status" value="1"/>
</dbReference>
<dbReference type="PIRSF" id="PIRSF003025">
    <property type="entry name" value="eIF5A"/>
    <property type="match status" value="1"/>
</dbReference>
<dbReference type="InterPro" id="IPR012340">
    <property type="entry name" value="NA-bd_OB-fold"/>
</dbReference>
<dbReference type="FunFam" id="2.40.50.140:FF:000034">
    <property type="entry name" value="Eukaryotic translation initiation factor 5A"/>
    <property type="match status" value="1"/>
</dbReference>
<dbReference type="GeneID" id="63751874"/>
<dbReference type="GO" id="GO:0045901">
    <property type="term" value="P:positive regulation of translational elongation"/>
    <property type="evidence" value="ECO:0007669"/>
    <property type="project" value="UniProtKB-UniRule"/>
</dbReference>
<dbReference type="STRING" id="1073089.A0A1L9RES5"/>
<dbReference type="CDD" id="cd04468">
    <property type="entry name" value="S1_eIF5A"/>
    <property type="match status" value="1"/>
</dbReference>
<evidence type="ECO:0000259" key="5">
    <source>
        <dbReference type="SMART" id="SM01376"/>
    </source>
</evidence>
<dbReference type="RefSeq" id="XP_040687040.1">
    <property type="nucleotide sequence ID" value="XM_040836026.1"/>
</dbReference>
<dbReference type="PANTHER" id="PTHR11673">
    <property type="entry name" value="TRANSLATION INITIATION FACTOR 5A FAMILY MEMBER"/>
    <property type="match status" value="1"/>
</dbReference>
<evidence type="ECO:0000256" key="4">
    <source>
        <dbReference type="RuleBase" id="RU362005"/>
    </source>
</evidence>
<evidence type="ECO:0000256" key="2">
    <source>
        <dbReference type="ARBA" id="ARBA00022917"/>
    </source>
</evidence>
<keyword evidence="2 4" id="KW-0648">Protein biosynthesis</keyword>
<dbReference type="GO" id="GO:0045905">
    <property type="term" value="P:positive regulation of translational termination"/>
    <property type="evidence" value="ECO:0007669"/>
    <property type="project" value="UniProtKB-UniRule"/>
</dbReference>
<dbReference type="InterPro" id="IPR001884">
    <property type="entry name" value="IF5A-like"/>
</dbReference>
<comment type="similarity">
    <text evidence="1 4">Belongs to the eIF-5A family.</text>
</comment>
<dbReference type="EMBL" id="KV878214">
    <property type="protein sequence ID" value="OJJ33363.1"/>
    <property type="molecule type" value="Genomic_DNA"/>
</dbReference>
<evidence type="ECO:0000256" key="3">
    <source>
        <dbReference type="ARBA" id="ARBA00023071"/>
    </source>
</evidence>
<dbReference type="SUPFAM" id="SSF50104">
    <property type="entry name" value="Translation proteins SH3-like domain"/>
    <property type="match status" value="1"/>
</dbReference>
<evidence type="ECO:0000313" key="7">
    <source>
        <dbReference type="Proteomes" id="UP000184383"/>
    </source>
</evidence>